<keyword evidence="1" id="KW-0472">Membrane</keyword>
<dbReference type="Proteomes" id="UP000035268">
    <property type="component" value="Chromosome"/>
</dbReference>
<sequence length="484" mass="53990">MTADARQRRRGMRIDRALALCAAALLVVFVNLLAERFFLRADVSRGRYYELGERTRETLHAVTGRVDAAVLFSRDHPISEHLGNLLREYRALAPELRVEWVDPERDISRAEEIAEKYGIDRSGVVVLSSGERHRVVDREDLAVYDYSGVRRGGEPQLKAFTGERAVTSALAHLQTTEKPVVCVLQGHGERDFRDFDRRSGYSTVARIMRRDNMKLRPLTFGRENRVPEECAVLLVPGPTRRLSDAEIERISDYLEDGGRMFLLLDALVETGLAPLMERWGIELRHDVVMDPSRSLEGRGILLSNYADHPVTAARRGYSALFFRPRSVRPTLVARMLDSPDRPRVTPLFTCSKNGWAEAQPESSPASYDPDTPDLKGPVPVAAAVEKGGGGGLDVQIRPTRIVVYGDADFISNAAITGGDRDLFMGAMHWLLDRETPVDVPPRALRRVRLSMGGHARQVWFWGAVAGGPALAALLGLAVAWRRRV</sequence>
<reference evidence="4 5" key="2">
    <citation type="journal article" date="2016" name="ISME J.">
        <title>Characterization of the first cultured representative of Verrucomicrobia subdivision 5 indicates the proposal of a novel phylum.</title>
        <authorList>
            <person name="Spring S."/>
            <person name="Bunk B."/>
            <person name="Sproer C."/>
            <person name="Schumann P."/>
            <person name="Rohde M."/>
            <person name="Tindall B.J."/>
            <person name="Klenk H.P."/>
        </authorList>
    </citation>
    <scope>NUCLEOTIDE SEQUENCE [LARGE SCALE GENOMIC DNA]</scope>
    <source>
        <strain evidence="4 5">L21-Fru-AB</strain>
    </source>
</reference>
<feature type="transmembrane region" description="Helical" evidence="1">
    <location>
        <begin position="458"/>
        <end position="480"/>
    </location>
</feature>
<feature type="domain" description="DUF7088" evidence="3">
    <location>
        <begin position="47"/>
        <end position="131"/>
    </location>
</feature>
<evidence type="ECO:0000313" key="4">
    <source>
        <dbReference type="EMBL" id="AKJ63528.1"/>
    </source>
</evidence>
<dbReference type="AlphaFoldDB" id="A0A0G3EB62"/>
<name>A0A0G3EB62_9BACT</name>
<evidence type="ECO:0000313" key="5">
    <source>
        <dbReference type="Proteomes" id="UP000035268"/>
    </source>
</evidence>
<evidence type="ECO:0000259" key="3">
    <source>
        <dbReference type="Pfam" id="PF23357"/>
    </source>
</evidence>
<gene>
    <name evidence="4" type="ORF">L21SP4_00245</name>
</gene>
<dbReference type="EMBL" id="CP010904">
    <property type="protein sequence ID" value="AKJ63528.1"/>
    <property type="molecule type" value="Genomic_DNA"/>
</dbReference>
<dbReference type="InterPro" id="IPR019196">
    <property type="entry name" value="ABC_transp_unknown"/>
</dbReference>
<keyword evidence="5" id="KW-1185">Reference proteome</keyword>
<organism evidence="4 5">
    <name type="scientific">Kiritimatiella glycovorans</name>
    <dbReference type="NCBI Taxonomy" id="1307763"/>
    <lineage>
        <taxon>Bacteria</taxon>
        <taxon>Pseudomonadati</taxon>
        <taxon>Kiritimatiellota</taxon>
        <taxon>Kiritimatiellia</taxon>
        <taxon>Kiritimatiellales</taxon>
        <taxon>Kiritimatiellaceae</taxon>
        <taxon>Kiritimatiella</taxon>
    </lineage>
</organism>
<dbReference type="Pfam" id="PF23357">
    <property type="entry name" value="DUF7088"/>
    <property type="match status" value="1"/>
</dbReference>
<dbReference type="OrthoDB" id="9767958at2"/>
<dbReference type="STRING" id="1307763.L21SP4_00245"/>
<dbReference type="KEGG" id="vbl:L21SP4_00245"/>
<proteinExistence type="predicted"/>
<keyword evidence="1" id="KW-1133">Transmembrane helix</keyword>
<reference evidence="5" key="1">
    <citation type="submission" date="2015-02" db="EMBL/GenBank/DDBJ databases">
        <title>Description and complete genome sequence of the first cultured representative of the subdivision 5 of the Verrucomicrobia phylum.</title>
        <authorList>
            <person name="Spring S."/>
            <person name="Bunk B."/>
            <person name="Sproer C."/>
            <person name="Klenk H.-P."/>
        </authorList>
    </citation>
    <scope>NUCLEOTIDE SEQUENCE [LARGE SCALE GENOMIC DNA]</scope>
    <source>
        <strain evidence="5">L21-Fru-AB</strain>
    </source>
</reference>
<keyword evidence="1" id="KW-0812">Transmembrane</keyword>
<accession>A0A0G3EB62</accession>
<dbReference type="InterPro" id="IPR055396">
    <property type="entry name" value="DUF7088"/>
</dbReference>
<feature type="domain" description="ABC-type uncharacterised transport system" evidence="2">
    <location>
        <begin position="178"/>
        <end position="414"/>
    </location>
</feature>
<evidence type="ECO:0000259" key="2">
    <source>
        <dbReference type="Pfam" id="PF09822"/>
    </source>
</evidence>
<dbReference type="Pfam" id="PF09822">
    <property type="entry name" value="ABC_transp_aux"/>
    <property type="match status" value="1"/>
</dbReference>
<evidence type="ECO:0000256" key="1">
    <source>
        <dbReference type="SAM" id="Phobius"/>
    </source>
</evidence>
<dbReference type="RefSeq" id="WP_160300608.1">
    <property type="nucleotide sequence ID" value="NZ_CP010904.1"/>
</dbReference>
<protein>
    <submittedName>
        <fullName evidence="4">Gliding-associated putative ABC transporter substrate-binding component GldG</fullName>
    </submittedName>
</protein>